<keyword evidence="2" id="KW-1185">Reference proteome</keyword>
<dbReference type="Gene3D" id="3.40.50.720">
    <property type="entry name" value="NAD(P)-binding Rossmann-like Domain"/>
    <property type="match status" value="1"/>
</dbReference>
<dbReference type="Pfam" id="PF00106">
    <property type="entry name" value="adh_short"/>
    <property type="match status" value="1"/>
</dbReference>
<dbReference type="InterPro" id="IPR055280">
    <property type="entry name" value="TIC32"/>
</dbReference>
<protein>
    <submittedName>
        <fullName evidence="1">Uncharacterized protein</fullName>
    </submittedName>
</protein>
<dbReference type="PRINTS" id="PR00081">
    <property type="entry name" value="GDHRDH"/>
</dbReference>
<evidence type="ECO:0000313" key="1">
    <source>
        <dbReference type="EMBL" id="OAE21961.1"/>
    </source>
</evidence>
<gene>
    <name evidence="1" type="ORF">AXG93_242s1460</name>
</gene>
<dbReference type="EMBL" id="LVLJ01003307">
    <property type="protein sequence ID" value="OAE21961.1"/>
    <property type="molecule type" value="Genomic_DNA"/>
</dbReference>
<accession>A0A176VNW4</accession>
<name>A0A176VNW4_MARPO</name>
<organism evidence="1 2">
    <name type="scientific">Marchantia polymorpha subsp. ruderalis</name>
    <dbReference type="NCBI Taxonomy" id="1480154"/>
    <lineage>
        <taxon>Eukaryota</taxon>
        <taxon>Viridiplantae</taxon>
        <taxon>Streptophyta</taxon>
        <taxon>Embryophyta</taxon>
        <taxon>Marchantiophyta</taxon>
        <taxon>Marchantiopsida</taxon>
        <taxon>Marchantiidae</taxon>
        <taxon>Marchantiales</taxon>
        <taxon>Marchantiaceae</taxon>
        <taxon>Marchantia</taxon>
    </lineage>
</organism>
<dbReference type="Proteomes" id="UP000077202">
    <property type="component" value="Unassembled WGS sequence"/>
</dbReference>
<dbReference type="InterPro" id="IPR020904">
    <property type="entry name" value="Sc_DH/Rdtase_CS"/>
</dbReference>
<dbReference type="AlphaFoldDB" id="A0A176VNW4"/>
<dbReference type="InterPro" id="IPR002347">
    <property type="entry name" value="SDR_fam"/>
</dbReference>
<sequence length="415" mass="45013">MVPRHRKTLRGHLATHAVHATTAFLFPLRLEGLSVGRSPHNFQREIQVHSSPTVSQAASVSRRVLRYSTTPSARNYALSDNMGQNVSTLFRANFNAAGFGSSLTADQVTEGIDLSQQTAIVTGATSGLGKETARVLAKRGAHVILVGRKMDTAEQVKSVILRETPSAQVDLMPLDLSNMESVRNFVKEFEAKNISLNILVNNAGVFNREFLFSDMGIEQMFATHVVGVFMLTELLLKKMKQSAKESGIEGRVVITGSDAHRLTSIYSDGINFESLKKPGGYDPLKAYAQSKVGAILLAEEFASRLTEEKANVTANVAHPGTVSSELGRTFIDKAIPGPDAVTDIAYKGIKPTLKTPEMGAATICYIATRPEVKGVSGKYFANCTEIQPNKDASNPQLRHKLWEYCEAITSAGVGM</sequence>
<reference evidence="1" key="1">
    <citation type="submission" date="2016-03" db="EMBL/GenBank/DDBJ databases">
        <title>Mechanisms controlling the formation of the plant cell surface in tip-growing cells are functionally conserved among land plants.</title>
        <authorList>
            <person name="Honkanen S."/>
            <person name="Jones V.A."/>
            <person name="Morieri G."/>
            <person name="Champion C."/>
            <person name="Hetherington A.J."/>
            <person name="Kelly S."/>
            <person name="Saint-Marcoux D."/>
            <person name="Proust H."/>
            <person name="Prescott H."/>
            <person name="Dolan L."/>
        </authorList>
    </citation>
    <scope>NUCLEOTIDE SEQUENCE [LARGE SCALE GENOMIC DNA]</scope>
    <source>
        <tissue evidence="1">Whole gametophyte</tissue>
    </source>
</reference>
<dbReference type="PROSITE" id="PS00061">
    <property type="entry name" value="ADH_SHORT"/>
    <property type="match status" value="1"/>
</dbReference>
<dbReference type="PANTHER" id="PTHR48476">
    <property type="entry name" value="SHORT-CHAIN DEHYDROGENASE TIC 32, CHLOROPLASTIC-LIKE"/>
    <property type="match status" value="1"/>
</dbReference>
<dbReference type="InterPro" id="IPR036291">
    <property type="entry name" value="NAD(P)-bd_dom_sf"/>
</dbReference>
<dbReference type="PANTHER" id="PTHR48476:SF1">
    <property type="entry name" value="SHORT-CHAIN DEHYDROGENASE TIC 32, CHLOROPLASTIC-LIKE"/>
    <property type="match status" value="1"/>
</dbReference>
<dbReference type="CDD" id="cd05327">
    <property type="entry name" value="retinol-DH_like_SDR_c_like"/>
    <property type="match status" value="1"/>
</dbReference>
<evidence type="ECO:0000313" key="2">
    <source>
        <dbReference type="Proteomes" id="UP000077202"/>
    </source>
</evidence>
<dbReference type="SUPFAM" id="SSF51735">
    <property type="entry name" value="NAD(P)-binding Rossmann-fold domains"/>
    <property type="match status" value="1"/>
</dbReference>
<proteinExistence type="predicted"/>
<comment type="caution">
    <text evidence="1">The sequence shown here is derived from an EMBL/GenBank/DDBJ whole genome shotgun (WGS) entry which is preliminary data.</text>
</comment>